<dbReference type="Pfam" id="PF13487">
    <property type="entry name" value="HD_5"/>
    <property type="match status" value="1"/>
</dbReference>
<dbReference type="InterPro" id="IPR003607">
    <property type="entry name" value="HD/PDEase_dom"/>
</dbReference>
<dbReference type="PROSITE" id="PS50113">
    <property type="entry name" value="PAC"/>
    <property type="match status" value="1"/>
</dbReference>
<dbReference type="InterPro" id="IPR035965">
    <property type="entry name" value="PAS-like_dom_sf"/>
</dbReference>
<keyword evidence="1" id="KW-1133">Transmembrane helix</keyword>
<dbReference type="NCBIfam" id="TIGR00229">
    <property type="entry name" value="sensory_box"/>
    <property type="match status" value="1"/>
</dbReference>
<sequence length="414" mass="47489">MLLFSIFLDLFNLFTPIHLIILSIVVAGGVAGVTYLAIFLITSSKDDLTEKSILDSSLTGIFIGTPKFSMGSMLYVNQAMADLFGTTVELLLCDEFLPERYWGHEYQRPEFIQMVKKKKTINSLEIKFRNEQGEFWWGRMSCKFIDATTGTRIQGTLIDITEKKKFEEILTNYNETLQQEISKRTKERDEIQRVSILGLSKITEYRDPETGNHVLRMAHYSKIIARILTHHPKYKGYITDLYVDEIFISAPLHDIGKVGIEDKILKKPGKLTNEEFEIMKFHTIYGGDTLKDIERQLSFQSFLTLGKEIAYNHHQKWDGTGYPNYSPERLPTLGIDGHKALSGEEIPLSARIVALADVYDALTSKRCYRKDAMSHEMAKELILNEAGKHFDPDIIDAFISSEKQFIEILSRFKD</sequence>
<dbReference type="PANTHER" id="PTHR45228">
    <property type="entry name" value="CYCLIC DI-GMP PHOSPHODIESTERASE TM_0186-RELATED"/>
    <property type="match status" value="1"/>
</dbReference>
<dbReference type="InterPro" id="IPR037522">
    <property type="entry name" value="HD_GYP_dom"/>
</dbReference>
<dbReference type="PANTHER" id="PTHR45228:SF5">
    <property type="entry name" value="CYCLIC DI-GMP PHOSPHODIESTERASE VC_1348-RELATED"/>
    <property type="match status" value="1"/>
</dbReference>
<reference evidence="4 5" key="1">
    <citation type="journal article" date="2016" name="Nat. Commun.">
        <title>Thousands of microbial genomes shed light on interconnected biogeochemical processes in an aquifer system.</title>
        <authorList>
            <person name="Anantharaman K."/>
            <person name="Brown C.T."/>
            <person name="Hug L.A."/>
            <person name="Sharon I."/>
            <person name="Castelle C.J."/>
            <person name="Probst A.J."/>
            <person name="Thomas B.C."/>
            <person name="Singh A."/>
            <person name="Wilkins M.J."/>
            <person name="Karaoz U."/>
            <person name="Brodie E.L."/>
            <person name="Williams K.H."/>
            <person name="Hubbard S.S."/>
            <person name="Banfield J.F."/>
        </authorList>
    </citation>
    <scope>NUCLEOTIDE SEQUENCE [LARGE SCALE GENOMIC DNA]</scope>
</reference>
<organism evidence="4 5">
    <name type="scientific">Candidatus Raymondbacteria bacterium RIFOXYD12_FULL_49_13</name>
    <dbReference type="NCBI Taxonomy" id="1817890"/>
    <lineage>
        <taxon>Bacteria</taxon>
        <taxon>Raymondiibacteriota</taxon>
    </lineage>
</organism>
<dbReference type="SUPFAM" id="SSF55785">
    <property type="entry name" value="PYP-like sensor domain (PAS domain)"/>
    <property type="match status" value="1"/>
</dbReference>
<dbReference type="InterPro" id="IPR000700">
    <property type="entry name" value="PAS-assoc_C"/>
</dbReference>
<comment type="caution">
    <text evidence="4">The sequence shown here is derived from an EMBL/GenBank/DDBJ whole genome shotgun (WGS) entry which is preliminary data.</text>
</comment>
<dbReference type="Gene3D" id="1.10.3210.10">
    <property type="entry name" value="Hypothetical protein af1432"/>
    <property type="match status" value="1"/>
</dbReference>
<dbReference type="SMART" id="SM00471">
    <property type="entry name" value="HDc"/>
    <property type="match status" value="1"/>
</dbReference>
<dbReference type="AlphaFoldDB" id="A0A1F7F1V6"/>
<dbReference type="Pfam" id="PF13426">
    <property type="entry name" value="PAS_9"/>
    <property type="match status" value="1"/>
</dbReference>
<name>A0A1F7F1V6_UNCRA</name>
<keyword evidence="1" id="KW-0472">Membrane</keyword>
<evidence type="ECO:0000313" key="5">
    <source>
        <dbReference type="Proteomes" id="UP000179243"/>
    </source>
</evidence>
<accession>A0A1F7F1V6</accession>
<dbReference type="EMBL" id="MFYX01000146">
    <property type="protein sequence ID" value="OGK00486.1"/>
    <property type="molecule type" value="Genomic_DNA"/>
</dbReference>
<dbReference type="PROSITE" id="PS51832">
    <property type="entry name" value="HD_GYP"/>
    <property type="match status" value="1"/>
</dbReference>
<dbReference type="SUPFAM" id="SSF109604">
    <property type="entry name" value="HD-domain/PDEase-like"/>
    <property type="match status" value="1"/>
</dbReference>
<evidence type="ECO:0000259" key="2">
    <source>
        <dbReference type="PROSITE" id="PS50113"/>
    </source>
</evidence>
<dbReference type="CDD" id="cd00077">
    <property type="entry name" value="HDc"/>
    <property type="match status" value="1"/>
</dbReference>
<gene>
    <name evidence="4" type="ORF">A2519_10785</name>
</gene>
<proteinExistence type="predicted"/>
<dbReference type="Proteomes" id="UP000179243">
    <property type="component" value="Unassembled WGS sequence"/>
</dbReference>
<dbReference type="Gene3D" id="3.30.450.20">
    <property type="entry name" value="PAS domain"/>
    <property type="match status" value="1"/>
</dbReference>
<dbReference type="InterPro" id="IPR052020">
    <property type="entry name" value="Cyclic_di-GMP/3'3'-cGAMP_PDE"/>
</dbReference>
<evidence type="ECO:0000256" key="1">
    <source>
        <dbReference type="SAM" id="Phobius"/>
    </source>
</evidence>
<evidence type="ECO:0000313" key="4">
    <source>
        <dbReference type="EMBL" id="OGK00486.1"/>
    </source>
</evidence>
<feature type="domain" description="HD-GYP" evidence="3">
    <location>
        <begin position="188"/>
        <end position="414"/>
    </location>
</feature>
<protein>
    <recommendedName>
        <fullName evidence="6">Histidine kinase</fullName>
    </recommendedName>
</protein>
<dbReference type="CDD" id="cd00130">
    <property type="entry name" value="PAS"/>
    <property type="match status" value="1"/>
</dbReference>
<feature type="transmembrane region" description="Helical" evidence="1">
    <location>
        <begin position="20"/>
        <end position="41"/>
    </location>
</feature>
<evidence type="ECO:0008006" key="6">
    <source>
        <dbReference type="Google" id="ProtNLM"/>
    </source>
</evidence>
<dbReference type="InterPro" id="IPR000014">
    <property type="entry name" value="PAS"/>
</dbReference>
<feature type="domain" description="PAC" evidence="2">
    <location>
        <begin position="122"/>
        <end position="172"/>
    </location>
</feature>
<evidence type="ECO:0000259" key="3">
    <source>
        <dbReference type="PROSITE" id="PS51832"/>
    </source>
</evidence>
<keyword evidence="1" id="KW-0812">Transmembrane</keyword>